<gene>
    <name evidence="1" type="ORF">I41_13830</name>
</gene>
<accession>A0A517TV10</accession>
<reference evidence="1 2" key="1">
    <citation type="submission" date="2019-02" db="EMBL/GenBank/DDBJ databases">
        <title>Deep-cultivation of Planctomycetes and their phenomic and genomic characterization uncovers novel biology.</title>
        <authorList>
            <person name="Wiegand S."/>
            <person name="Jogler M."/>
            <person name="Boedeker C."/>
            <person name="Pinto D."/>
            <person name="Vollmers J."/>
            <person name="Rivas-Marin E."/>
            <person name="Kohn T."/>
            <person name="Peeters S.H."/>
            <person name="Heuer A."/>
            <person name="Rast P."/>
            <person name="Oberbeckmann S."/>
            <person name="Bunk B."/>
            <person name="Jeske O."/>
            <person name="Meyerdierks A."/>
            <person name="Storesund J.E."/>
            <person name="Kallscheuer N."/>
            <person name="Luecker S."/>
            <person name="Lage O.M."/>
            <person name="Pohl T."/>
            <person name="Merkel B.J."/>
            <person name="Hornburger P."/>
            <person name="Mueller R.-W."/>
            <person name="Bruemmer F."/>
            <person name="Labrenz M."/>
            <person name="Spormann A.M."/>
            <person name="Op den Camp H."/>
            <person name="Overmann J."/>
            <person name="Amann R."/>
            <person name="Jetten M.S.M."/>
            <person name="Mascher T."/>
            <person name="Medema M.H."/>
            <person name="Devos D.P."/>
            <person name="Kaster A.-K."/>
            <person name="Ovreas L."/>
            <person name="Rohde M."/>
            <person name="Galperin M.Y."/>
            <person name="Jogler C."/>
        </authorList>
    </citation>
    <scope>NUCLEOTIDE SEQUENCE [LARGE SCALE GENOMIC DNA]</scope>
    <source>
        <strain evidence="1 2">I41</strain>
    </source>
</reference>
<dbReference type="RefSeq" id="WP_145431805.1">
    <property type="nucleotide sequence ID" value="NZ_CP036339.1"/>
</dbReference>
<dbReference type="KEGG" id="llh:I41_13830"/>
<evidence type="ECO:0000313" key="1">
    <source>
        <dbReference type="EMBL" id="QDT72213.1"/>
    </source>
</evidence>
<protein>
    <submittedName>
        <fullName evidence="1">Uncharacterized protein</fullName>
    </submittedName>
</protein>
<dbReference type="AlphaFoldDB" id="A0A517TV10"/>
<dbReference type="PROSITE" id="PS00307">
    <property type="entry name" value="LECTIN_LEGUME_BETA"/>
    <property type="match status" value="1"/>
</dbReference>
<dbReference type="OrthoDB" id="9886865at2"/>
<dbReference type="InterPro" id="IPR019825">
    <property type="entry name" value="Lectin_legB_Mn/Ca_BS"/>
</dbReference>
<organism evidence="1 2">
    <name type="scientific">Lacipirellula limnantheis</name>
    <dbReference type="NCBI Taxonomy" id="2528024"/>
    <lineage>
        <taxon>Bacteria</taxon>
        <taxon>Pseudomonadati</taxon>
        <taxon>Planctomycetota</taxon>
        <taxon>Planctomycetia</taxon>
        <taxon>Pirellulales</taxon>
        <taxon>Lacipirellulaceae</taxon>
        <taxon>Lacipirellula</taxon>
    </lineage>
</organism>
<name>A0A517TV10_9BACT</name>
<dbReference type="Proteomes" id="UP000317909">
    <property type="component" value="Chromosome"/>
</dbReference>
<dbReference type="EMBL" id="CP036339">
    <property type="protein sequence ID" value="QDT72213.1"/>
    <property type="molecule type" value="Genomic_DNA"/>
</dbReference>
<sequence length="176" mass="19569">MAKTESAVAVEFDTPTNSNVNFAPLQRTVRGRFDLRRDPNAGQLLNRWPEPIPGQVVQFDFASGEGFIVEPLHEERYAAIRERIEALGMKLTKEREAFVLDAATFAYWMAGLIESGDAKLLAGTMPTSVEGKPRTRFHSSEEADPIDKLSAAIERQTQQQNKLLAVLIEAVNKLGK</sequence>
<proteinExistence type="predicted"/>
<evidence type="ECO:0000313" key="2">
    <source>
        <dbReference type="Proteomes" id="UP000317909"/>
    </source>
</evidence>
<keyword evidence="2" id="KW-1185">Reference proteome</keyword>